<proteinExistence type="inferred from homology"/>
<keyword evidence="2" id="KW-1003">Cell membrane</keyword>
<dbReference type="OrthoDB" id="358716at2"/>
<feature type="compositionally biased region" description="Low complexity" evidence="8">
    <location>
        <begin position="274"/>
        <end position="286"/>
    </location>
</feature>
<name>A0A0J1IMB6_NIACI</name>
<feature type="domain" description="HAMP" evidence="11">
    <location>
        <begin position="213"/>
        <end position="265"/>
    </location>
</feature>
<keyword evidence="9" id="KW-1133">Transmembrane helix</keyword>
<dbReference type="GO" id="GO:0007165">
    <property type="term" value="P:signal transduction"/>
    <property type="evidence" value="ECO:0007669"/>
    <property type="project" value="UniProtKB-KW"/>
</dbReference>
<dbReference type="SMART" id="SM00283">
    <property type="entry name" value="MA"/>
    <property type="match status" value="1"/>
</dbReference>
<gene>
    <name evidence="12" type="ORF">ABW02_06240</name>
</gene>
<organism evidence="12 13">
    <name type="scientific">Niallia circulans</name>
    <name type="common">Bacillus circulans</name>
    <dbReference type="NCBI Taxonomy" id="1397"/>
    <lineage>
        <taxon>Bacteria</taxon>
        <taxon>Bacillati</taxon>
        <taxon>Bacillota</taxon>
        <taxon>Bacilli</taxon>
        <taxon>Bacillales</taxon>
        <taxon>Bacillaceae</taxon>
        <taxon>Niallia</taxon>
    </lineage>
</organism>
<dbReference type="CDD" id="cd06225">
    <property type="entry name" value="HAMP"/>
    <property type="match status" value="1"/>
</dbReference>
<evidence type="ECO:0000259" key="11">
    <source>
        <dbReference type="PROSITE" id="PS50885"/>
    </source>
</evidence>
<feature type="compositionally biased region" description="Basic and acidic residues" evidence="8">
    <location>
        <begin position="287"/>
        <end position="296"/>
    </location>
</feature>
<feature type="transmembrane region" description="Helical" evidence="9">
    <location>
        <begin position="189"/>
        <end position="211"/>
    </location>
</feature>
<dbReference type="InterPro" id="IPR003660">
    <property type="entry name" value="HAMP_dom"/>
</dbReference>
<feature type="region of interest" description="Disordered" evidence="8">
    <location>
        <begin position="274"/>
        <end position="297"/>
    </location>
</feature>
<feature type="domain" description="Methyl-accepting transducer" evidence="10">
    <location>
        <begin position="284"/>
        <end position="555"/>
    </location>
</feature>
<dbReference type="GO" id="GO:0004888">
    <property type="term" value="F:transmembrane signaling receptor activity"/>
    <property type="evidence" value="ECO:0007669"/>
    <property type="project" value="InterPro"/>
</dbReference>
<evidence type="ECO:0000256" key="2">
    <source>
        <dbReference type="ARBA" id="ARBA00022475"/>
    </source>
</evidence>
<evidence type="ECO:0000256" key="3">
    <source>
        <dbReference type="ARBA" id="ARBA00023136"/>
    </source>
</evidence>
<evidence type="ECO:0008006" key="14">
    <source>
        <dbReference type="Google" id="ProtNLM"/>
    </source>
</evidence>
<dbReference type="PATRIC" id="fig|1397.4.peg.3915"/>
<dbReference type="Gene3D" id="6.10.340.10">
    <property type="match status" value="1"/>
</dbReference>
<dbReference type="GO" id="GO:0006935">
    <property type="term" value="P:chemotaxis"/>
    <property type="evidence" value="ECO:0007669"/>
    <property type="project" value="InterPro"/>
</dbReference>
<dbReference type="Pfam" id="PF00672">
    <property type="entry name" value="HAMP"/>
    <property type="match status" value="1"/>
</dbReference>
<dbReference type="GO" id="GO:0005886">
    <property type="term" value="C:plasma membrane"/>
    <property type="evidence" value="ECO:0007669"/>
    <property type="project" value="UniProtKB-SubCell"/>
</dbReference>
<dbReference type="Pfam" id="PF12729">
    <property type="entry name" value="4HB_MCP_1"/>
    <property type="match status" value="1"/>
</dbReference>
<dbReference type="InterPro" id="IPR004089">
    <property type="entry name" value="MCPsignal_dom"/>
</dbReference>
<dbReference type="PANTHER" id="PTHR32089:SF112">
    <property type="entry name" value="LYSOZYME-LIKE PROTEIN-RELATED"/>
    <property type="match status" value="1"/>
</dbReference>
<dbReference type="CDD" id="cd11386">
    <property type="entry name" value="MCP_signal"/>
    <property type="match status" value="1"/>
</dbReference>
<dbReference type="InterPro" id="IPR024478">
    <property type="entry name" value="HlyB_4HB_MCP"/>
</dbReference>
<evidence type="ECO:0000256" key="4">
    <source>
        <dbReference type="ARBA" id="ARBA00023224"/>
    </source>
</evidence>
<dbReference type="Pfam" id="PF00015">
    <property type="entry name" value="MCPsignal"/>
    <property type="match status" value="1"/>
</dbReference>
<keyword evidence="7" id="KW-0175">Coiled coil</keyword>
<evidence type="ECO:0000313" key="13">
    <source>
        <dbReference type="Proteomes" id="UP000036045"/>
    </source>
</evidence>
<evidence type="ECO:0000256" key="5">
    <source>
        <dbReference type="ARBA" id="ARBA00029447"/>
    </source>
</evidence>
<dbReference type="PROSITE" id="PS50885">
    <property type="entry name" value="HAMP"/>
    <property type="match status" value="1"/>
</dbReference>
<dbReference type="Gene3D" id="1.10.287.950">
    <property type="entry name" value="Methyl-accepting chemotaxis protein"/>
    <property type="match status" value="1"/>
</dbReference>
<evidence type="ECO:0000256" key="6">
    <source>
        <dbReference type="PROSITE-ProRule" id="PRU00284"/>
    </source>
</evidence>
<dbReference type="AlphaFoldDB" id="A0A0J1IMB6"/>
<feature type="coiled-coil region" evidence="7">
    <location>
        <begin position="150"/>
        <end position="184"/>
    </location>
</feature>
<evidence type="ECO:0000259" key="10">
    <source>
        <dbReference type="PROSITE" id="PS50111"/>
    </source>
</evidence>
<dbReference type="PANTHER" id="PTHR32089">
    <property type="entry name" value="METHYL-ACCEPTING CHEMOTAXIS PROTEIN MCPB"/>
    <property type="match status" value="1"/>
</dbReference>
<keyword evidence="13" id="KW-1185">Reference proteome</keyword>
<dbReference type="RefSeq" id="WP_047941088.1">
    <property type="nucleotide sequence ID" value="NZ_JARTLH010000001.1"/>
</dbReference>
<sequence length="570" mass="62701">MKFLQNINISKKILIIIMFSTIGLVLIGLFGIYGIKEMAKSSKEMYEENLIPNTYIAKIQNYRRTNDSLVIELMITEDKKRNEELLETIKRNSEESDKYVKKLDAISLSKKEADEYKIFKDAYTGFSSIQDEVISLANNNFNDSAYNLYTKNLESKRNIINSQLDELQTANEENAEQISNENNKYYKTMLYISWGVIFVAVILAVLLGLYISAMIVNPIKRLQALMERGGQGDFSARSSYQAKDEVGSLSDSYNRMADGMKGLIEMLSETSHHLASSSEQLSSSSEESSKASEHISETIQQLAEGSETQMRLMESSTAGIRNVNETTGHITVRAKKVAETAEQTADVSLEGAKRISEVTTQMKSINNNVVTLAESIATLETRINQIGDITMVISDISSQTNLLALNAAIEAARAGEQGKGFAVVADEVRKLAEQTAGSAEQITNLISQIQIDSKNTSLSMTTAANDVDTGLTIVQDAGESFHRIEQSVQELVILVEEVSQSLDQLKEHTNTINGSILEVNSMASEAAASTENVSAATEEQVASMQEIAASSTSLAQLASDLQDKIKQFKI</sequence>
<evidence type="ECO:0000256" key="8">
    <source>
        <dbReference type="SAM" id="MobiDB-lite"/>
    </source>
</evidence>
<keyword evidence="3 9" id="KW-0472">Membrane</keyword>
<comment type="caution">
    <text evidence="12">The sequence shown here is derived from an EMBL/GenBank/DDBJ whole genome shotgun (WGS) entry which is preliminary data.</text>
</comment>
<evidence type="ECO:0000256" key="9">
    <source>
        <dbReference type="SAM" id="Phobius"/>
    </source>
</evidence>
<reference evidence="12 13" key="1">
    <citation type="submission" date="2015-05" db="EMBL/GenBank/DDBJ databases">
        <title>Whole genome sequence and identification of bacterial endophytes from Costus igneus.</title>
        <authorList>
            <person name="Lee Y.P."/>
            <person name="Gan H.M."/>
            <person name="Eng W."/>
            <person name="Wheatley M.S."/>
            <person name="Caraballo A."/>
            <person name="Polter S."/>
            <person name="Savka M.A."/>
            <person name="Hudson A.O."/>
        </authorList>
    </citation>
    <scope>NUCLEOTIDE SEQUENCE [LARGE SCALE GENOMIC DNA]</scope>
    <source>
        <strain evidence="12 13">RIT379</strain>
    </source>
</reference>
<keyword evidence="9" id="KW-0812">Transmembrane</keyword>
<comment type="similarity">
    <text evidence="5">Belongs to the methyl-accepting chemotaxis (MCP) protein family.</text>
</comment>
<dbReference type="PROSITE" id="PS50111">
    <property type="entry name" value="CHEMOTAXIS_TRANSDUC_2"/>
    <property type="match status" value="1"/>
</dbReference>
<dbReference type="PRINTS" id="PR00260">
    <property type="entry name" value="CHEMTRNSDUCR"/>
</dbReference>
<dbReference type="InterPro" id="IPR004090">
    <property type="entry name" value="Chemotax_Me-accpt_rcpt"/>
</dbReference>
<dbReference type="SUPFAM" id="SSF58104">
    <property type="entry name" value="Methyl-accepting chemotaxis protein (MCP) signaling domain"/>
    <property type="match status" value="1"/>
</dbReference>
<dbReference type="EMBL" id="LDPH01000004">
    <property type="protein sequence ID" value="KLV27126.1"/>
    <property type="molecule type" value="Genomic_DNA"/>
</dbReference>
<evidence type="ECO:0000256" key="1">
    <source>
        <dbReference type="ARBA" id="ARBA00004236"/>
    </source>
</evidence>
<keyword evidence="4 6" id="KW-0807">Transducer</keyword>
<dbReference type="SMART" id="SM00304">
    <property type="entry name" value="HAMP"/>
    <property type="match status" value="1"/>
</dbReference>
<evidence type="ECO:0000256" key="7">
    <source>
        <dbReference type="SAM" id="Coils"/>
    </source>
</evidence>
<feature type="transmembrane region" description="Helical" evidence="9">
    <location>
        <begin position="13"/>
        <end position="35"/>
    </location>
</feature>
<comment type="subcellular location">
    <subcellularLocation>
        <location evidence="1">Cell membrane</location>
    </subcellularLocation>
</comment>
<evidence type="ECO:0000313" key="12">
    <source>
        <dbReference type="EMBL" id="KLV27126.1"/>
    </source>
</evidence>
<accession>A0A0J1IMB6</accession>
<dbReference type="Proteomes" id="UP000036045">
    <property type="component" value="Unassembled WGS sequence"/>
</dbReference>
<protein>
    <recommendedName>
        <fullName evidence="14">Methyl-accepting chemotaxis protein</fullName>
    </recommendedName>
</protein>